<reference evidence="1 2" key="1">
    <citation type="submission" date="2021-07" db="EMBL/GenBank/DDBJ databases">
        <title>Genome data of Colletotrichum spaethianum.</title>
        <authorList>
            <person name="Utami Y.D."/>
            <person name="Hiruma K."/>
        </authorList>
    </citation>
    <scope>NUCLEOTIDE SEQUENCE [LARGE SCALE GENOMIC DNA]</scope>
    <source>
        <strain evidence="1 2">MAFF 242679</strain>
    </source>
</reference>
<protein>
    <submittedName>
        <fullName evidence="1">Uncharacterized protein</fullName>
    </submittedName>
</protein>
<evidence type="ECO:0000313" key="2">
    <source>
        <dbReference type="Proteomes" id="UP001055172"/>
    </source>
</evidence>
<dbReference type="AlphaFoldDB" id="A0AA37GH77"/>
<accession>A0AA37GH77</accession>
<name>A0AA37GH77_9PEZI</name>
<comment type="caution">
    <text evidence="1">The sequence shown here is derived from an EMBL/GenBank/DDBJ whole genome shotgun (WGS) entry which is preliminary data.</text>
</comment>
<gene>
    <name evidence="1" type="ORF">ColLi_03403</name>
</gene>
<sequence>MASIAEMEAEAPHNNFDVHDLWLWWIAASHHCHDITTSPCPEAAQEAAQNTATNLLPKRK</sequence>
<organism evidence="1 2">
    <name type="scientific">Colletotrichum liriopes</name>
    <dbReference type="NCBI Taxonomy" id="708192"/>
    <lineage>
        <taxon>Eukaryota</taxon>
        <taxon>Fungi</taxon>
        <taxon>Dikarya</taxon>
        <taxon>Ascomycota</taxon>
        <taxon>Pezizomycotina</taxon>
        <taxon>Sordariomycetes</taxon>
        <taxon>Hypocreomycetidae</taxon>
        <taxon>Glomerellales</taxon>
        <taxon>Glomerellaceae</taxon>
        <taxon>Colletotrichum</taxon>
        <taxon>Colletotrichum spaethianum species complex</taxon>
    </lineage>
</organism>
<keyword evidence="2" id="KW-1185">Reference proteome</keyword>
<dbReference type="Proteomes" id="UP001055172">
    <property type="component" value="Unassembled WGS sequence"/>
</dbReference>
<proteinExistence type="predicted"/>
<dbReference type="EMBL" id="BPPX01000005">
    <property type="protein sequence ID" value="GJC80565.1"/>
    <property type="molecule type" value="Genomic_DNA"/>
</dbReference>
<evidence type="ECO:0000313" key="1">
    <source>
        <dbReference type="EMBL" id="GJC80565.1"/>
    </source>
</evidence>